<comment type="similarity">
    <text evidence="6">Belongs to the DESIGUAL family.</text>
</comment>
<accession>A0A3P6F7Z9</accession>
<reference evidence="8" key="1">
    <citation type="submission" date="2018-11" db="EMBL/GenBank/DDBJ databases">
        <authorList>
            <consortium name="Genoscope - CEA"/>
            <person name="William W."/>
        </authorList>
    </citation>
    <scope>NUCLEOTIDE SEQUENCE</scope>
</reference>
<dbReference type="GO" id="GO:0012505">
    <property type="term" value="C:endomembrane system"/>
    <property type="evidence" value="ECO:0007669"/>
    <property type="project" value="UniProtKB-SubCell"/>
</dbReference>
<gene>
    <name evidence="8" type="ORF">BOLC5T29112H</name>
</gene>
<keyword evidence="2 7" id="KW-0812">Transmembrane</keyword>
<evidence type="ECO:0008006" key="9">
    <source>
        <dbReference type="Google" id="ProtNLM"/>
    </source>
</evidence>
<protein>
    <recommendedName>
        <fullName evidence="9">CASP-like protein</fullName>
    </recommendedName>
</protein>
<evidence type="ECO:0000256" key="6">
    <source>
        <dbReference type="ARBA" id="ARBA00029467"/>
    </source>
</evidence>
<evidence type="ECO:0000256" key="4">
    <source>
        <dbReference type="ARBA" id="ARBA00022989"/>
    </source>
</evidence>
<evidence type="ECO:0000256" key="5">
    <source>
        <dbReference type="ARBA" id="ARBA00023136"/>
    </source>
</evidence>
<dbReference type="Pfam" id="PF06749">
    <property type="entry name" value="DUF1218"/>
    <property type="match status" value="1"/>
</dbReference>
<evidence type="ECO:0000256" key="2">
    <source>
        <dbReference type="ARBA" id="ARBA00022692"/>
    </source>
</evidence>
<evidence type="ECO:0000313" key="8">
    <source>
        <dbReference type="EMBL" id="VDD41565.1"/>
    </source>
</evidence>
<dbReference type="AlphaFoldDB" id="A0A3P6F7Z9"/>
<keyword evidence="4 7" id="KW-1133">Transmembrane helix</keyword>
<dbReference type="PANTHER" id="PTHR31769">
    <property type="entry name" value="OS07G0462200 PROTEIN-RELATED"/>
    <property type="match status" value="1"/>
</dbReference>
<feature type="transmembrane region" description="Helical" evidence="7">
    <location>
        <begin position="62"/>
        <end position="87"/>
    </location>
</feature>
<sequence>MGKGGKEGNSGCFSATIVFCIVLIVGLDVVAGIVAKQAEVAQEEVKHTRLWLLECKAPSQKAFMLGFIALGCLAAAHLFAIIIGCSTSNMFKVLTVPKISAYINMACLALTWVVAIAGAGILTMGIWTNRESRSECGFTYKHFLSLGGNVCFFHAIVYVLLYWLGGCRK</sequence>
<name>A0A3P6F7Z9_BRAOL</name>
<feature type="transmembrane region" description="Helical" evidence="7">
    <location>
        <begin position="99"/>
        <end position="122"/>
    </location>
</feature>
<dbReference type="EMBL" id="LR031877">
    <property type="protein sequence ID" value="VDD41565.1"/>
    <property type="molecule type" value="Genomic_DNA"/>
</dbReference>
<proteinExistence type="inferred from homology"/>
<feature type="transmembrane region" description="Helical" evidence="7">
    <location>
        <begin position="142"/>
        <end position="164"/>
    </location>
</feature>
<evidence type="ECO:0000256" key="1">
    <source>
        <dbReference type="ARBA" id="ARBA00004127"/>
    </source>
</evidence>
<dbReference type="InterPro" id="IPR052222">
    <property type="entry name" value="DESIGUAL"/>
</dbReference>
<organism evidence="8">
    <name type="scientific">Brassica oleracea</name>
    <name type="common">Wild cabbage</name>
    <dbReference type="NCBI Taxonomy" id="3712"/>
    <lineage>
        <taxon>Eukaryota</taxon>
        <taxon>Viridiplantae</taxon>
        <taxon>Streptophyta</taxon>
        <taxon>Embryophyta</taxon>
        <taxon>Tracheophyta</taxon>
        <taxon>Spermatophyta</taxon>
        <taxon>Magnoliopsida</taxon>
        <taxon>eudicotyledons</taxon>
        <taxon>Gunneridae</taxon>
        <taxon>Pentapetalae</taxon>
        <taxon>rosids</taxon>
        <taxon>malvids</taxon>
        <taxon>Brassicales</taxon>
        <taxon>Brassicaceae</taxon>
        <taxon>Brassiceae</taxon>
        <taxon>Brassica</taxon>
    </lineage>
</organism>
<keyword evidence="5 7" id="KW-0472">Membrane</keyword>
<comment type="subcellular location">
    <subcellularLocation>
        <location evidence="1">Endomembrane system</location>
        <topology evidence="1">Multi-pass membrane protein</topology>
    </subcellularLocation>
</comment>
<feature type="transmembrane region" description="Helical" evidence="7">
    <location>
        <begin position="12"/>
        <end position="35"/>
    </location>
</feature>
<evidence type="ECO:0000256" key="3">
    <source>
        <dbReference type="ARBA" id="ARBA00022729"/>
    </source>
</evidence>
<dbReference type="InterPro" id="IPR009606">
    <property type="entry name" value="DEAL/Modifying_wall_lignin1/2"/>
</dbReference>
<evidence type="ECO:0000256" key="7">
    <source>
        <dbReference type="SAM" id="Phobius"/>
    </source>
</evidence>
<keyword evidence="3" id="KW-0732">Signal</keyword>